<dbReference type="Gene3D" id="3.90.1150.10">
    <property type="entry name" value="Aspartate Aminotransferase, domain 1"/>
    <property type="match status" value="1"/>
</dbReference>
<reference evidence="10 11" key="1">
    <citation type="submission" date="2019-08" db="EMBL/GenBank/DDBJ databases">
        <title>In-depth cultivation of the pig gut microbiome towards novel bacterial diversity and tailored functional studies.</title>
        <authorList>
            <person name="Wylensek D."/>
            <person name="Hitch T.C.A."/>
            <person name="Clavel T."/>
        </authorList>
    </citation>
    <scope>NUCLEOTIDE SEQUENCE [LARGE SCALE GENOMIC DNA]</scope>
    <source>
        <strain evidence="10 11">WCA-MUC-591-APC-4B</strain>
    </source>
</reference>
<keyword evidence="11" id="KW-1185">Reference proteome</keyword>
<evidence type="ECO:0000256" key="8">
    <source>
        <dbReference type="RuleBase" id="RU004504"/>
    </source>
</evidence>
<dbReference type="SUPFAM" id="SSF53383">
    <property type="entry name" value="PLP-dependent transferases"/>
    <property type="match status" value="1"/>
</dbReference>
<dbReference type="PIRSF" id="PIRSF000524">
    <property type="entry name" value="SPT"/>
    <property type="match status" value="1"/>
</dbReference>
<dbReference type="InterPro" id="IPR015421">
    <property type="entry name" value="PyrdxlP-dep_Trfase_major"/>
</dbReference>
<evidence type="ECO:0000256" key="5">
    <source>
        <dbReference type="PIRSR" id="PIRSR000524-1"/>
    </source>
</evidence>
<dbReference type="InterPro" id="IPR000192">
    <property type="entry name" value="Aminotrans_V_dom"/>
</dbReference>
<dbReference type="PANTHER" id="PTHR42778">
    <property type="entry name" value="2-AMINOETHYLPHOSPHONATE--PYRUVATE TRANSAMINASE"/>
    <property type="match status" value="1"/>
</dbReference>
<organism evidence="10 11">
    <name type="scientific">Mogibacterium kristiansenii</name>
    <dbReference type="NCBI Taxonomy" id="2606708"/>
    <lineage>
        <taxon>Bacteria</taxon>
        <taxon>Bacillati</taxon>
        <taxon>Bacillota</taxon>
        <taxon>Clostridia</taxon>
        <taxon>Peptostreptococcales</taxon>
        <taxon>Anaerovoracaceae</taxon>
        <taxon>Mogibacterium</taxon>
    </lineage>
</organism>
<feature type="binding site" evidence="5">
    <location>
        <position position="329"/>
    </location>
    <ligand>
        <name>substrate</name>
    </ligand>
</feature>
<dbReference type="PANTHER" id="PTHR42778:SF1">
    <property type="entry name" value="2-AMINOETHYLPHOSPHONATE--PYRUVATE TRANSAMINASE"/>
    <property type="match status" value="1"/>
</dbReference>
<proteinExistence type="inferred from homology"/>
<dbReference type="Gene3D" id="3.40.640.10">
    <property type="entry name" value="Type I PLP-dependent aspartate aminotransferase-like (Major domain)"/>
    <property type="match status" value="1"/>
</dbReference>
<name>A0A6N7XKJ6_9FIRM</name>
<sequence length="357" mass="39618">MINFTVGPVQSSEKVRSIGAEQVPYFRTPEFSDLMKENEKLMKKFAKASDDSRVVFITGSGTASMEACVMNLFTSEDKVLVVNGGSFGNRFVQLCEIHDVPHEVIALEKGKTLTREELYKYDGMGFTGFLVNMHETSTGVLYDIDMISEFCKKNDIFLLVDAISAFLANPINVKEQHVGAMITGSQKALACPPGISVIVLSPEAIERIERNKVKSMYFDLQDALKNGERGQTPFTPAVAILIQINERLKEIEAQGGVESEIKRIATLAEDFRTKIKELPFEIMSESLSNAVTPLHPTTASAYDIFTTLKDEYEIWVCPNGGDLADTLFRVGHIGYLTEADNDALIHALEDMKKRGLI</sequence>
<dbReference type="InterPro" id="IPR015422">
    <property type="entry name" value="PyrdxlP-dep_Trfase_small"/>
</dbReference>
<evidence type="ECO:0000313" key="11">
    <source>
        <dbReference type="Proteomes" id="UP000469424"/>
    </source>
</evidence>
<accession>A0A6N7XKJ6</accession>
<evidence type="ECO:0000256" key="7">
    <source>
        <dbReference type="RuleBase" id="RU004075"/>
    </source>
</evidence>
<evidence type="ECO:0000259" key="9">
    <source>
        <dbReference type="Pfam" id="PF00266"/>
    </source>
</evidence>
<keyword evidence="3 10" id="KW-0808">Transferase</keyword>
<dbReference type="AlphaFoldDB" id="A0A6N7XKJ6"/>
<feature type="modified residue" description="N6-(pyridoxal phosphate)lysine" evidence="6">
    <location>
        <position position="187"/>
    </location>
</feature>
<feature type="domain" description="Aminotransferase class V" evidence="9">
    <location>
        <begin position="30"/>
        <end position="316"/>
    </location>
</feature>
<evidence type="ECO:0000256" key="4">
    <source>
        <dbReference type="ARBA" id="ARBA00022898"/>
    </source>
</evidence>
<dbReference type="RefSeq" id="WP_154554030.1">
    <property type="nucleotide sequence ID" value="NZ_VUNA01000005.1"/>
</dbReference>
<evidence type="ECO:0000256" key="3">
    <source>
        <dbReference type="ARBA" id="ARBA00022679"/>
    </source>
</evidence>
<comment type="cofactor">
    <cofactor evidence="1 6 8">
        <name>pyridoxal 5'-phosphate</name>
        <dbReference type="ChEBI" id="CHEBI:597326"/>
    </cofactor>
</comment>
<comment type="caution">
    <text evidence="10">The sequence shown here is derived from an EMBL/GenBank/DDBJ whole genome shotgun (WGS) entry which is preliminary data.</text>
</comment>
<dbReference type="Pfam" id="PF00266">
    <property type="entry name" value="Aminotran_5"/>
    <property type="match status" value="1"/>
</dbReference>
<evidence type="ECO:0000313" key="10">
    <source>
        <dbReference type="EMBL" id="MST70466.1"/>
    </source>
</evidence>
<dbReference type="InterPro" id="IPR024169">
    <property type="entry name" value="SP_NH2Trfase/AEP_transaminase"/>
</dbReference>
<dbReference type="Proteomes" id="UP000469424">
    <property type="component" value="Unassembled WGS sequence"/>
</dbReference>
<evidence type="ECO:0000256" key="6">
    <source>
        <dbReference type="PIRSR" id="PIRSR000524-50"/>
    </source>
</evidence>
<protein>
    <submittedName>
        <fullName evidence="10">Alanine--glyoxylate aminotransferase family protein</fullName>
    </submittedName>
</protein>
<gene>
    <name evidence="10" type="ORF">FYJ65_03780</name>
</gene>
<keyword evidence="2 10" id="KW-0032">Aminotransferase</keyword>
<dbReference type="EMBL" id="VUNA01000005">
    <property type="protein sequence ID" value="MST70466.1"/>
    <property type="molecule type" value="Genomic_DNA"/>
</dbReference>
<keyword evidence="4 6" id="KW-0663">Pyridoxal phosphate</keyword>
<dbReference type="GO" id="GO:0008483">
    <property type="term" value="F:transaminase activity"/>
    <property type="evidence" value="ECO:0007669"/>
    <property type="project" value="UniProtKB-KW"/>
</dbReference>
<dbReference type="PROSITE" id="PS00595">
    <property type="entry name" value="AA_TRANSFER_CLASS_5"/>
    <property type="match status" value="1"/>
</dbReference>
<dbReference type="InterPro" id="IPR020578">
    <property type="entry name" value="Aminotrans_V_PyrdxlP_BS"/>
</dbReference>
<evidence type="ECO:0000256" key="2">
    <source>
        <dbReference type="ARBA" id="ARBA00022576"/>
    </source>
</evidence>
<dbReference type="InterPro" id="IPR015424">
    <property type="entry name" value="PyrdxlP-dep_Trfase"/>
</dbReference>
<evidence type="ECO:0000256" key="1">
    <source>
        <dbReference type="ARBA" id="ARBA00001933"/>
    </source>
</evidence>
<comment type="similarity">
    <text evidence="7">Belongs to the class-V pyridoxal-phosphate-dependent aminotransferase family.</text>
</comment>